<dbReference type="PANTHER" id="PTHR43031">
    <property type="entry name" value="FAD-DEPENDENT OXIDOREDUCTASE"/>
    <property type="match status" value="1"/>
</dbReference>
<dbReference type="SMART" id="SM00450">
    <property type="entry name" value="RHOD"/>
    <property type="match status" value="1"/>
</dbReference>
<reference evidence="3" key="1">
    <citation type="submission" date="2015-08" db="EMBL/GenBank/DDBJ databases">
        <authorList>
            <person name="Kim K.M."/>
        </authorList>
    </citation>
    <scope>NUCLEOTIDE SEQUENCE [LARGE SCALE GENOMIC DNA]</scope>
    <source>
        <strain evidence="3">KCTC 23892</strain>
    </source>
</reference>
<name>A0A1B3B7Q2_9GAMM</name>
<dbReference type="InterPro" id="IPR001763">
    <property type="entry name" value="Rhodanese-like_dom"/>
</dbReference>
<dbReference type="InterPro" id="IPR050229">
    <property type="entry name" value="GlpE_sulfurtransferase"/>
</dbReference>
<sequence length="114" mass="12721">MSRFVPQEGEQVQFIEASELAQWMSQEDSPVVIDVSGEEKGFQSMIKEGGGTVSIPITEFASHINDWDPDQPVVVVCQLGQKSFNAAHRLIESDFSCVYSLQGGFEAWKRNTDH</sequence>
<dbReference type="STRING" id="1144748.KS2013_74"/>
<dbReference type="AlphaFoldDB" id="A0A1B3B7Q2"/>
<dbReference type="OrthoDB" id="9811849at2"/>
<dbReference type="SUPFAM" id="SSF52821">
    <property type="entry name" value="Rhodanese/Cell cycle control phosphatase"/>
    <property type="match status" value="1"/>
</dbReference>
<evidence type="ECO:0000259" key="1">
    <source>
        <dbReference type="PROSITE" id="PS50206"/>
    </source>
</evidence>
<evidence type="ECO:0000313" key="3">
    <source>
        <dbReference type="Proteomes" id="UP000094147"/>
    </source>
</evidence>
<dbReference type="PROSITE" id="PS50206">
    <property type="entry name" value="RHODANESE_3"/>
    <property type="match status" value="1"/>
</dbReference>
<evidence type="ECO:0000313" key="2">
    <source>
        <dbReference type="EMBL" id="AOE48806.1"/>
    </source>
</evidence>
<dbReference type="KEGG" id="ksd:KS2013_74"/>
<organism evidence="2 3">
    <name type="scientific">Kangiella sediminilitoris</name>
    <dbReference type="NCBI Taxonomy" id="1144748"/>
    <lineage>
        <taxon>Bacteria</taxon>
        <taxon>Pseudomonadati</taxon>
        <taxon>Pseudomonadota</taxon>
        <taxon>Gammaproteobacteria</taxon>
        <taxon>Kangiellales</taxon>
        <taxon>Kangiellaceae</taxon>
        <taxon>Kangiella</taxon>
    </lineage>
</organism>
<dbReference type="EMBL" id="CP012418">
    <property type="protein sequence ID" value="AOE48806.1"/>
    <property type="molecule type" value="Genomic_DNA"/>
</dbReference>
<accession>A0A1B3B7Q2</accession>
<gene>
    <name evidence="2" type="ORF">KS2013_74</name>
</gene>
<dbReference type="Proteomes" id="UP000094147">
    <property type="component" value="Chromosome"/>
</dbReference>
<keyword evidence="3" id="KW-1185">Reference proteome</keyword>
<proteinExistence type="predicted"/>
<feature type="domain" description="Rhodanese" evidence="1">
    <location>
        <begin position="51"/>
        <end position="113"/>
    </location>
</feature>
<dbReference type="RefSeq" id="WP_068988302.1">
    <property type="nucleotide sequence ID" value="NZ_CP012418.1"/>
</dbReference>
<dbReference type="Gene3D" id="3.40.250.10">
    <property type="entry name" value="Rhodanese-like domain"/>
    <property type="match status" value="1"/>
</dbReference>
<dbReference type="InterPro" id="IPR036873">
    <property type="entry name" value="Rhodanese-like_dom_sf"/>
</dbReference>
<dbReference type="Pfam" id="PF00581">
    <property type="entry name" value="Rhodanese"/>
    <property type="match status" value="1"/>
</dbReference>
<dbReference type="PANTHER" id="PTHR43031:SF18">
    <property type="entry name" value="RHODANESE-RELATED SULFURTRANSFERASES"/>
    <property type="match status" value="1"/>
</dbReference>
<protein>
    <submittedName>
        <fullName evidence="2">Rhodanese domain protein</fullName>
    </submittedName>
</protein>